<gene>
    <name evidence="3" type="ORF">GWK09_09370</name>
</gene>
<dbReference type="Gene3D" id="3.30.70.100">
    <property type="match status" value="1"/>
</dbReference>
<dbReference type="SMART" id="SM00886">
    <property type="entry name" value="Dabb"/>
    <property type="match status" value="1"/>
</dbReference>
<dbReference type="InterPro" id="IPR013097">
    <property type="entry name" value="Dabb"/>
</dbReference>
<keyword evidence="4" id="KW-1185">Reference proteome</keyword>
<organism evidence="3 4">
    <name type="scientific">Muriicola jejuensis</name>
    <dbReference type="NCBI Taxonomy" id="504488"/>
    <lineage>
        <taxon>Bacteria</taxon>
        <taxon>Pseudomonadati</taxon>
        <taxon>Bacteroidota</taxon>
        <taxon>Flavobacteriia</taxon>
        <taxon>Flavobacteriales</taxon>
        <taxon>Flavobacteriaceae</taxon>
        <taxon>Muriicola</taxon>
    </lineage>
</organism>
<comment type="caution">
    <text evidence="3">The sequence shown here is derived from an EMBL/GenBank/DDBJ whole genome shotgun (WGS) entry which is preliminary data.</text>
</comment>
<name>A0A6P0UBW8_9FLAO</name>
<sequence>MNPDSSRRVPIPEKDSVLRHVVLFKFKVGTPDQEIEKVVASFVSLKSRIPQIVSLEWGINNSPESLDKGFTHCFFLTFRSEEDRDAYLPHPDHKAFGEILGPILEDVLVVDYWAN</sequence>
<dbReference type="Proteomes" id="UP000468443">
    <property type="component" value="Unassembled WGS sequence"/>
</dbReference>
<dbReference type="SUPFAM" id="SSF54909">
    <property type="entry name" value="Dimeric alpha+beta barrel"/>
    <property type="match status" value="1"/>
</dbReference>
<accession>A0A6P0UBW8</accession>
<dbReference type="InterPro" id="IPR044662">
    <property type="entry name" value="HS1/DABB1-like"/>
</dbReference>
<evidence type="ECO:0000313" key="3">
    <source>
        <dbReference type="EMBL" id="NER10724.1"/>
    </source>
</evidence>
<dbReference type="PROSITE" id="PS51502">
    <property type="entry name" value="S_R_A_B_BARREL"/>
    <property type="match status" value="1"/>
</dbReference>
<reference evidence="3 4" key="1">
    <citation type="submission" date="2020-01" db="EMBL/GenBank/DDBJ databases">
        <title>Muriicola jejuensis KCTC 22299.</title>
        <authorList>
            <person name="Wang G."/>
        </authorList>
    </citation>
    <scope>NUCLEOTIDE SEQUENCE [LARGE SCALE GENOMIC DNA]</scope>
    <source>
        <strain evidence="3 4">KCTC 22299</strain>
    </source>
</reference>
<dbReference type="AlphaFoldDB" id="A0A6P0UBW8"/>
<dbReference type="InterPro" id="IPR011008">
    <property type="entry name" value="Dimeric_a/b-barrel"/>
</dbReference>
<feature type="domain" description="Stress-response A/B barrel" evidence="2">
    <location>
        <begin position="18"/>
        <end position="112"/>
    </location>
</feature>
<dbReference type="PANTHER" id="PTHR33178">
    <property type="match status" value="1"/>
</dbReference>
<evidence type="ECO:0000259" key="2">
    <source>
        <dbReference type="PROSITE" id="PS51502"/>
    </source>
</evidence>
<dbReference type="Pfam" id="PF07876">
    <property type="entry name" value="Dabb"/>
    <property type="match status" value="1"/>
</dbReference>
<protein>
    <submittedName>
        <fullName evidence="3">Dabb family protein</fullName>
    </submittedName>
</protein>
<dbReference type="PANTHER" id="PTHR33178:SF10">
    <property type="entry name" value="STRESS-RESPONSE A_B BARREL DOMAIN-CONTAINING PROTEIN"/>
    <property type="match status" value="1"/>
</dbReference>
<dbReference type="EMBL" id="JAABOP010000002">
    <property type="protein sequence ID" value="NER10724.1"/>
    <property type="molecule type" value="Genomic_DNA"/>
</dbReference>
<evidence type="ECO:0000256" key="1">
    <source>
        <dbReference type="ARBA" id="ARBA00011738"/>
    </source>
</evidence>
<proteinExistence type="predicted"/>
<evidence type="ECO:0000313" key="4">
    <source>
        <dbReference type="Proteomes" id="UP000468443"/>
    </source>
</evidence>
<comment type="subunit">
    <text evidence="1">Homodimer.</text>
</comment>